<protein>
    <submittedName>
        <fullName evidence="3">Putative membrane protein</fullName>
    </submittedName>
</protein>
<dbReference type="SUPFAM" id="SSF53756">
    <property type="entry name" value="UDP-Glycosyltransferase/glycogen phosphorylase"/>
    <property type="match status" value="1"/>
</dbReference>
<organism evidence="3 4">
    <name type="scientific">Candidatus Wolfebacteria bacterium GW2011_GWC1_43_10</name>
    <dbReference type="NCBI Taxonomy" id="1619011"/>
    <lineage>
        <taxon>Bacteria</taxon>
        <taxon>Candidatus Wolfeibacteriota</taxon>
    </lineage>
</organism>
<gene>
    <name evidence="3" type="ORF">UV58_C0012G0010</name>
</gene>
<evidence type="ECO:0000259" key="2">
    <source>
        <dbReference type="Pfam" id="PF13439"/>
    </source>
</evidence>
<dbReference type="Pfam" id="PF13439">
    <property type="entry name" value="Glyco_transf_4"/>
    <property type="match status" value="1"/>
</dbReference>
<proteinExistence type="predicted"/>
<evidence type="ECO:0000313" key="4">
    <source>
        <dbReference type="Proteomes" id="UP000034810"/>
    </source>
</evidence>
<dbReference type="EMBL" id="LCFA01000012">
    <property type="protein sequence ID" value="KKS82164.1"/>
    <property type="molecule type" value="Genomic_DNA"/>
</dbReference>
<dbReference type="Pfam" id="PF00534">
    <property type="entry name" value="Glycos_transf_1"/>
    <property type="match status" value="1"/>
</dbReference>
<evidence type="ECO:0000259" key="1">
    <source>
        <dbReference type="Pfam" id="PF00534"/>
    </source>
</evidence>
<dbReference type="InterPro" id="IPR050194">
    <property type="entry name" value="Glycosyltransferase_grp1"/>
</dbReference>
<dbReference type="InterPro" id="IPR001296">
    <property type="entry name" value="Glyco_trans_1"/>
</dbReference>
<feature type="domain" description="Glycosyl transferase family 1" evidence="1">
    <location>
        <begin position="201"/>
        <end position="348"/>
    </location>
</feature>
<reference evidence="3 4" key="1">
    <citation type="journal article" date="2015" name="Nature">
        <title>rRNA introns, odd ribosomes, and small enigmatic genomes across a large radiation of phyla.</title>
        <authorList>
            <person name="Brown C.T."/>
            <person name="Hug L.A."/>
            <person name="Thomas B.C."/>
            <person name="Sharon I."/>
            <person name="Castelle C.J."/>
            <person name="Singh A."/>
            <person name="Wilkins M.J."/>
            <person name="Williams K.H."/>
            <person name="Banfield J.F."/>
        </authorList>
    </citation>
    <scope>NUCLEOTIDE SEQUENCE [LARGE SCALE GENOMIC DNA]</scope>
</reference>
<comment type="caution">
    <text evidence="3">The sequence shown here is derived from an EMBL/GenBank/DDBJ whole genome shotgun (WGS) entry which is preliminary data.</text>
</comment>
<feature type="domain" description="Glycosyltransferase subfamily 4-like N-terminal" evidence="2">
    <location>
        <begin position="12"/>
        <end position="178"/>
    </location>
</feature>
<dbReference type="AlphaFoldDB" id="A0A0G1C9T6"/>
<dbReference type="GO" id="GO:0016757">
    <property type="term" value="F:glycosyltransferase activity"/>
    <property type="evidence" value="ECO:0007669"/>
    <property type="project" value="InterPro"/>
</dbReference>
<dbReference type="Gene3D" id="3.40.50.2000">
    <property type="entry name" value="Glycogen Phosphorylase B"/>
    <property type="match status" value="2"/>
</dbReference>
<dbReference type="InterPro" id="IPR028098">
    <property type="entry name" value="Glyco_trans_4-like_N"/>
</dbReference>
<dbReference type="PANTHER" id="PTHR45947:SF3">
    <property type="entry name" value="SULFOQUINOVOSYL TRANSFERASE SQD2"/>
    <property type="match status" value="1"/>
</dbReference>
<dbReference type="PANTHER" id="PTHR45947">
    <property type="entry name" value="SULFOQUINOVOSYL TRANSFERASE SQD2"/>
    <property type="match status" value="1"/>
</dbReference>
<dbReference type="Proteomes" id="UP000034810">
    <property type="component" value="Unassembled WGS sequence"/>
</dbReference>
<accession>A0A0G1C9T6</accession>
<sequence>MKALIITTKGEFGGAQIFAKNLAFGLKKRRHAVIVAAGNGNGDFLERELSREKINFKRFYNLSRSFSPLRNFFFVLEVRKYLSDYQFDVLQLNGSNTLLAALAARLVKNRPKIIFTHHGLSFLDPHSKNHLGKFFLRLAFKSLLPFVDQNVFVSKNNLDYALKNNLVKEGTVVENGIEKINLLTKKKAQKILESKIGISLKNKFIIGSVGRLAYPKNYEFLIKSAGKITATNPEAMFIVIGDGPEKEKYQKMILEKGLEKKFFLAGEMESASRFIGAFDIFTLMSLYEGLPMTLLEALQAGLPVLISENSNGGKIVKEEQIFTLDNGGSFSRKISELMRSRELRVKLGLDNKKISKRFSLNKMADQYLKLFSYET</sequence>
<name>A0A0G1C9T6_9BACT</name>
<evidence type="ECO:0000313" key="3">
    <source>
        <dbReference type="EMBL" id="KKS82164.1"/>
    </source>
</evidence>